<dbReference type="EMBL" id="NFJD01000002">
    <property type="protein sequence ID" value="OUO56948.1"/>
    <property type="molecule type" value="Genomic_DNA"/>
</dbReference>
<dbReference type="PANTHER" id="PTHR43567">
    <property type="entry name" value="FLAVOREDOXIN-RELATED-RELATED"/>
    <property type="match status" value="1"/>
</dbReference>
<dbReference type="RefSeq" id="WP_087288040.1">
    <property type="nucleotide sequence ID" value="NZ_NFJD01000002.1"/>
</dbReference>
<sequence>MQRVPYNFNAQKNLDILSKAAFLTTKSGNKINTMVIGWGSLGVMWRLPIFSVMVRQNRFTHTLLEKSHEFTVTIPYGDVSHLIPVCGERSGRDIDKLAACGLKTLKGQKIATPVLDLPGMHFECSVVYNRLMGKEHLNKALEELWYNKEPDDYHMFYFGEILDSYITE</sequence>
<organism evidence="3 4">
    <name type="scientific">Candidatus Avelusimicrobium gallicola</name>
    <dbReference type="NCBI Taxonomy" id="2562704"/>
    <lineage>
        <taxon>Bacteria</taxon>
        <taxon>Pseudomonadati</taxon>
        <taxon>Elusimicrobiota</taxon>
        <taxon>Elusimicrobia</taxon>
        <taxon>Elusimicrobiales</taxon>
        <taxon>Elusimicrobiaceae</taxon>
        <taxon>Candidatus Avelusimicrobium</taxon>
    </lineage>
</organism>
<accession>A0A1Y4DJ21</accession>
<evidence type="ECO:0000259" key="2">
    <source>
        <dbReference type="Pfam" id="PF01613"/>
    </source>
</evidence>
<name>A0A1Y4DJ21_9BACT</name>
<evidence type="ECO:0000256" key="1">
    <source>
        <dbReference type="ARBA" id="ARBA00038054"/>
    </source>
</evidence>
<feature type="domain" description="Flavin reductase like" evidence="2">
    <location>
        <begin position="21"/>
        <end position="136"/>
    </location>
</feature>
<dbReference type="PANTHER" id="PTHR43567:SF5">
    <property type="entry name" value="HYPOTHETICAL CYTOSOLIC PROTEIN"/>
    <property type="match status" value="1"/>
</dbReference>
<dbReference type="GO" id="GO:0010181">
    <property type="term" value="F:FMN binding"/>
    <property type="evidence" value="ECO:0007669"/>
    <property type="project" value="InterPro"/>
</dbReference>
<keyword evidence="4" id="KW-1185">Reference proteome</keyword>
<comment type="caution">
    <text evidence="3">The sequence shown here is derived from an EMBL/GenBank/DDBJ whole genome shotgun (WGS) entry which is preliminary data.</text>
</comment>
<protein>
    <submittedName>
        <fullName evidence="3">Flavin reductase</fullName>
    </submittedName>
</protein>
<dbReference type="InterPro" id="IPR052174">
    <property type="entry name" value="Flavoredoxin"/>
</dbReference>
<evidence type="ECO:0000313" key="4">
    <source>
        <dbReference type="Proteomes" id="UP000196368"/>
    </source>
</evidence>
<dbReference type="InterPro" id="IPR002563">
    <property type="entry name" value="Flavin_Rdtase-like_dom"/>
</dbReference>
<dbReference type="InterPro" id="IPR012349">
    <property type="entry name" value="Split_barrel_FMN-bd"/>
</dbReference>
<dbReference type="SUPFAM" id="SSF50475">
    <property type="entry name" value="FMN-binding split barrel"/>
    <property type="match status" value="1"/>
</dbReference>
<gene>
    <name evidence="3" type="ORF">B5F75_03635</name>
</gene>
<proteinExistence type="inferred from homology"/>
<evidence type="ECO:0000313" key="3">
    <source>
        <dbReference type="EMBL" id="OUO56948.1"/>
    </source>
</evidence>
<dbReference type="OrthoDB" id="9791490at2"/>
<dbReference type="GO" id="GO:0016646">
    <property type="term" value="F:oxidoreductase activity, acting on the CH-NH group of donors, NAD or NADP as acceptor"/>
    <property type="evidence" value="ECO:0007669"/>
    <property type="project" value="UniProtKB-ARBA"/>
</dbReference>
<dbReference type="Proteomes" id="UP000196368">
    <property type="component" value="Unassembled WGS sequence"/>
</dbReference>
<dbReference type="Pfam" id="PF01613">
    <property type="entry name" value="Flavin_Reduct"/>
    <property type="match status" value="1"/>
</dbReference>
<comment type="similarity">
    <text evidence="1">Belongs to the flavoredoxin family.</text>
</comment>
<dbReference type="Gene3D" id="2.30.110.10">
    <property type="entry name" value="Electron Transport, Fmn-binding Protein, Chain A"/>
    <property type="match status" value="1"/>
</dbReference>
<reference evidence="4" key="1">
    <citation type="submission" date="2017-04" db="EMBL/GenBank/DDBJ databases">
        <title>Function of individual gut microbiota members based on whole genome sequencing of pure cultures obtained from chicken caecum.</title>
        <authorList>
            <person name="Medvecky M."/>
            <person name="Cejkova D."/>
            <person name="Polansky O."/>
            <person name="Karasova D."/>
            <person name="Kubasova T."/>
            <person name="Cizek A."/>
            <person name="Rychlik I."/>
        </authorList>
    </citation>
    <scope>NUCLEOTIDE SEQUENCE [LARGE SCALE GENOMIC DNA]</scope>
    <source>
        <strain evidence="4">An273</strain>
    </source>
</reference>
<dbReference type="AlphaFoldDB" id="A0A1Y4DJ21"/>